<dbReference type="AlphaFoldDB" id="A0A0D7AHV2"/>
<evidence type="ECO:0000313" key="1">
    <source>
        <dbReference type="EMBL" id="KIY51450.1"/>
    </source>
</evidence>
<keyword evidence="2" id="KW-1185">Reference proteome</keyword>
<dbReference type="EMBL" id="KN881650">
    <property type="protein sequence ID" value="KIY51450.1"/>
    <property type="molecule type" value="Genomic_DNA"/>
</dbReference>
<evidence type="ECO:0000313" key="2">
    <source>
        <dbReference type="Proteomes" id="UP000054144"/>
    </source>
</evidence>
<reference evidence="1 2" key="1">
    <citation type="journal article" date="2015" name="Fungal Genet. Biol.">
        <title>Evolution of novel wood decay mechanisms in Agaricales revealed by the genome sequences of Fistulina hepatica and Cylindrobasidium torrendii.</title>
        <authorList>
            <person name="Floudas D."/>
            <person name="Held B.W."/>
            <person name="Riley R."/>
            <person name="Nagy L.G."/>
            <person name="Koehler G."/>
            <person name="Ransdell A.S."/>
            <person name="Younus H."/>
            <person name="Chow J."/>
            <person name="Chiniquy J."/>
            <person name="Lipzen A."/>
            <person name="Tritt A."/>
            <person name="Sun H."/>
            <person name="Haridas S."/>
            <person name="LaButti K."/>
            <person name="Ohm R.A."/>
            <person name="Kues U."/>
            <person name="Blanchette R.A."/>
            <person name="Grigoriev I.V."/>
            <person name="Minto R.E."/>
            <person name="Hibbett D.S."/>
        </authorList>
    </citation>
    <scope>NUCLEOTIDE SEQUENCE [LARGE SCALE GENOMIC DNA]</scope>
    <source>
        <strain evidence="1 2">ATCC 64428</strain>
    </source>
</reference>
<name>A0A0D7AHV2_9AGAR</name>
<accession>A0A0D7AHV2</accession>
<gene>
    <name evidence="1" type="ORF">FISHEDRAFT_56605</name>
</gene>
<protein>
    <submittedName>
        <fullName evidence="1">Uncharacterized protein</fullName>
    </submittedName>
</protein>
<sequence length="203" mass="23038">MAVAAAAFEFAIYSKVFLLLGNHRRVTDAEFEAISLSIDCPWQHLTASSWHDNDSGAEVEWKAKTLRRSLASHRAEKAQQGADSHEPLDATRLSNTVRNDLELQTSSADVTQKHRRTARLQQHIAMFEAVDCKMQGYNAWPGTRLCARESQRAEIEIPKKDQNRKGMSTSSFTRVWKDASVVQKLGYHSGKLEADERERKLRI</sequence>
<dbReference type="Proteomes" id="UP000054144">
    <property type="component" value="Unassembled WGS sequence"/>
</dbReference>
<proteinExistence type="predicted"/>
<organism evidence="1 2">
    <name type="scientific">Fistulina hepatica ATCC 64428</name>
    <dbReference type="NCBI Taxonomy" id="1128425"/>
    <lineage>
        <taxon>Eukaryota</taxon>
        <taxon>Fungi</taxon>
        <taxon>Dikarya</taxon>
        <taxon>Basidiomycota</taxon>
        <taxon>Agaricomycotina</taxon>
        <taxon>Agaricomycetes</taxon>
        <taxon>Agaricomycetidae</taxon>
        <taxon>Agaricales</taxon>
        <taxon>Fistulinaceae</taxon>
        <taxon>Fistulina</taxon>
    </lineage>
</organism>